<comment type="caution">
    <text evidence="1">The sequence shown here is derived from an EMBL/GenBank/DDBJ whole genome shotgun (WGS) entry which is preliminary data.</text>
</comment>
<sequence length="134" mass="16559">MVEKEDRFGRMIRYLKKNDFLNKKDVQKVLVGKLNFSNLYIQKFYLLVKESPQVYLFSDLNIFLVKPKILKILIKKGWYERNYKNFELIVHVKLRNKEEKFNIPPSYVKKYIIPYFNEHKLSEEKYRKIRKILY</sequence>
<organism evidence="1 2">
    <name type="scientific">Lactobacillus gasseri</name>
    <dbReference type="NCBI Taxonomy" id="1596"/>
    <lineage>
        <taxon>Bacteria</taxon>
        <taxon>Bacillati</taxon>
        <taxon>Bacillota</taxon>
        <taxon>Bacilli</taxon>
        <taxon>Lactobacillales</taxon>
        <taxon>Lactobacillaceae</taxon>
        <taxon>Lactobacillus</taxon>
    </lineage>
</organism>
<dbReference type="Proteomes" id="UP000250668">
    <property type="component" value="Unassembled WGS sequence"/>
</dbReference>
<dbReference type="AlphaFoldDB" id="A0AB33ZUA2"/>
<evidence type="ECO:0000313" key="1">
    <source>
        <dbReference type="EMBL" id="GBA95749.1"/>
    </source>
</evidence>
<gene>
    <name evidence="1" type="ORF">LJCM1025_06140</name>
</gene>
<proteinExistence type="predicted"/>
<reference evidence="1 2" key="1">
    <citation type="journal article" date="2018" name="Int. J. Syst. Evol. Microbiol.">
        <title>Lactobacillus paragasseri sp. nov., a sister taxon of Lactobacillus gasseri, based on whole-genome sequence analyses.</title>
        <authorList>
            <person name="Tanizawa Y."/>
            <person name="Tada I."/>
            <person name="Kobayashi H."/>
            <person name="Endo A."/>
            <person name="Maeno S."/>
            <person name="Toyoda A."/>
            <person name="Arita M."/>
            <person name="Nakamura Y."/>
            <person name="Sakamoto M."/>
            <person name="Ohkuma M."/>
            <person name="Tohno M."/>
        </authorList>
    </citation>
    <scope>NUCLEOTIDE SEQUENCE [LARGE SCALE GENOMIC DNA]</scope>
    <source>
        <strain evidence="1 2">JCM 1025</strain>
    </source>
</reference>
<name>A0AB33ZUA2_LACGS</name>
<evidence type="ECO:0000313" key="2">
    <source>
        <dbReference type="Proteomes" id="UP000250668"/>
    </source>
</evidence>
<dbReference type="EMBL" id="BEXJ01000001">
    <property type="protein sequence ID" value="GBA95749.1"/>
    <property type="molecule type" value="Genomic_DNA"/>
</dbReference>
<protein>
    <submittedName>
        <fullName evidence="1">Uncharacterized protein</fullName>
    </submittedName>
</protein>
<accession>A0AB33ZUA2</accession>